<dbReference type="AlphaFoldDB" id="A0A839H7R6"/>
<dbReference type="InterPro" id="IPR010368">
    <property type="entry name" value="Com_YlbF"/>
</dbReference>
<dbReference type="RefSeq" id="WP_182601824.1">
    <property type="nucleotide sequence ID" value="NZ_JACIVD010000045.1"/>
</dbReference>
<dbReference type="Pfam" id="PF06133">
    <property type="entry name" value="Com_YlbF"/>
    <property type="match status" value="1"/>
</dbReference>
<evidence type="ECO:0000256" key="1">
    <source>
        <dbReference type="HAMAP-Rule" id="MF_01526"/>
    </source>
</evidence>
<evidence type="ECO:0000313" key="3">
    <source>
        <dbReference type="Proteomes" id="UP000547628"/>
    </source>
</evidence>
<organism evidence="2 3">
    <name type="scientific">Limosilactobacillus albertensis</name>
    <dbReference type="NCBI Taxonomy" id="2759752"/>
    <lineage>
        <taxon>Bacteria</taxon>
        <taxon>Bacillati</taxon>
        <taxon>Bacillota</taxon>
        <taxon>Bacilli</taxon>
        <taxon>Lactobacillales</taxon>
        <taxon>Lactobacillaceae</taxon>
        <taxon>Limosilactobacillus</taxon>
    </lineage>
</organism>
<reference evidence="2 3" key="1">
    <citation type="submission" date="2020-07" db="EMBL/GenBank/DDBJ databases">
        <title>Description of Limosilactobacillus balticus sp. nov., Limosilactobacillus agrestis sp. nov., Limosilactobacillus albertensis sp. nov., Limosilactobacillus rudii sp. nov., Limosilactobacillus fastidiosus sp. nov., five novel Limosilactobacillus species isolated from the vertebrate gastrointestinal tract, and proposal of 6 subspecies of Limosilactobacillus reuteri adapted to the gastrointestinal tract of specific vertebrate hosts.</title>
        <authorList>
            <person name="Li F."/>
            <person name="Cheng C."/>
            <person name="Zheng J."/>
            <person name="Quevedo R.M."/>
            <person name="Li J."/>
            <person name="Roos S."/>
            <person name="Gaenzle M.G."/>
            <person name="Walter J."/>
        </authorList>
    </citation>
    <scope>NUCLEOTIDE SEQUENCE [LARGE SCALE GENOMIC DNA]</scope>
    <source>
        <strain evidence="2 3">Lr3000</strain>
    </source>
</reference>
<protein>
    <recommendedName>
        <fullName evidence="1">UPF0342 protein H5S41_01425</fullName>
    </recommendedName>
</protein>
<dbReference type="EMBL" id="JACIVD010000045">
    <property type="protein sequence ID" value="MBB1122627.1"/>
    <property type="molecule type" value="Genomic_DNA"/>
</dbReference>
<comment type="caution">
    <text evidence="2">The sequence shown here is derived from an EMBL/GenBank/DDBJ whole genome shotgun (WGS) entry which is preliminary data.</text>
</comment>
<gene>
    <name evidence="2" type="ORF">H5S41_01425</name>
</gene>
<name>A0A839H7R6_9LACO</name>
<proteinExistence type="inferred from homology"/>
<evidence type="ECO:0000313" key="2">
    <source>
        <dbReference type="EMBL" id="MBB1122627.1"/>
    </source>
</evidence>
<dbReference type="SUPFAM" id="SSF158622">
    <property type="entry name" value="YheA/YmcA-like"/>
    <property type="match status" value="1"/>
</dbReference>
<dbReference type="Gene3D" id="1.20.1500.10">
    <property type="entry name" value="YheA/YmcA-like"/>
    <property type="match status" value="1"/>
</dbReference>
<dbReference type="Proteomes" id="UP000547628">
    <property type="component" value="Unassembled WGS sequence"/>
</dbReference>
<comment type="similarity">
    <text evidence="1">Belongs to the UPF0342 family.</text>
</comment>
<sequence length="123" mass="14129">MVVNIYDTANELSRQLRETQEYQGLKTAFEALKADSETFDTFKKFQQAQADSQHKQMTGQQPTDDEIKNIQNLAKEVSGKKVVQDLMNQERQVDSMLQQLNKTITSPIQDLYSEVMPKMPGQE</sequence>
<dbReference type="HAMAP" id="MF_01526">
    <property type="entry name" value="UPF0342"/>
    <property type="match status" value="1"/>
</dbReference>
<accession>A0A839H7R6</accession>
<dbReference type="InterPro" id="IPR023378">
    <property type="entry name" value="YheA/YmcA-like_dom_sf"/>
</dbReference>